<evidence type="ECO:0000256" key="4">
    <source>
        <dbReference type="ARBA" id="ARBA00022679"/>
    </source>
</evidence>
<keyword evidence="2 7" id="KW-0698">rRNA processing</keyword>
<dbReference type="PANTHER" id="PTHR11727:SF7">
    <property type="entry name" value="DIMETHYLADENOSINE TRANSFERASE-RELATED"/>
    <property type="match status" value="1"/>
</dbReference>
<dbReference type="EC" id="2.1.1.182" evidence="7"/>
<keyword evidence="3 7" id="KW-0489">Methyltransferase</keyword>
<comment type="catalytic activity">
    <reaction evidence="7">
        <text>adenosine(1518)/adenosine(1519) in 16S rRNA + 4 S-adenosyl-L-methionine = N(6)-dimethyladenosine(1518)/N(6)-dimethyladenosine(1519) in 16S rRNA + 4 S-adenosyl-L-homocysteine + 4 H(+)</text>
        <dbReference type="Rhea" id="RHEA:19609"/>
        <dbReference type="Rhea" id="RHEA-COMP:10232"/>
        <dbReference type="Rhea" id="RHEA-COMP:10233"/>
        <dbReference type="ChEBI" id="CHEBI:15378"/>
        <dbReference type="ChEBI" id="CHEBI:57856"/>
        <dbReference type="ChEBI" id="CHEBI:59789"/>
        <dbReference type="ChEBI" id="CHEBI:74411"/>
        <dbReference type="ChEBI" id="CHEBI:74493"/>
        <dbReference type="EC" id="2.1.1.182"/>
    </reaction>
</comment>
<dbReference type="STRING" id="479893.CPX_001644"/>
<sequence length="271" mass="31603">MKPKHIIKKQYGQNFLNDVNLLTYIVKKAGLDDQNVVEIGPGKGALTKLIVTKAKKVVAYEIDASFKPFLQFDSHFDINIIYDDFLKRNLEQDFQTFFQEEEIVLIGNLPYNITSPILFKILFLPQIKTFAIMVQKEVALRLLSKPHNTTYNSISVIFQSLMVISKIKDVKNTMFFPKPKVDSTVLKFERIPLEATEKAFIEKNFFTFVKASFRQKRKKLLNNLHSYFKISKKELMLFFETNQLSLDIRAEQIGIVQFQQIATSFFDFFVL</sequence>
<protein>
    <recommendedName>
        <fullName evidence="7">Ribosomal RNA small subunit methyltransferase A</fullName>
        <ecNumber evidence="7">2.1.1.182</ecNumber>
    </recommendedName>
    <alternativeName>
        <fullName evidence="7">16S rRNA (adenine(1518)-N(6)/adenine(1519)-N(6))-dimethyltransferase</fullName>
    </alternativeName>
    <alternativeName>
        <fullName evidence="7">16S rRNA dimethyladenosine transferase</fullName>
    </alternativeName>
    <alternativeName>
        <fullName evidence="7">16S rRNA dimethylase</fullName>
    </alternativeName>
    <alternativeName>
        <fullName evidence="7">S-adenosylmethionine-6-N', N'-adenosyl(rRNA) dimethyltransferase</fullName>
    </alternativeName>
</protein>
<dbReference type="OrthoDB" id="9814755at2"/>
<dbReference type="SUPFAM" id="SSF53335">
    <property type="entry name" value="S-adenosyl-L-methionine-dependent methyltransferases"/>
    <property type="match status" value="1"/>
</dbReference>
<feature type="binding site" evidence="7 8">
    <location>
        <position position="108"/>
    </location>
    <ligand>
        <name>S-adenosyl-L-methionine</name>
        <dbReference type="ChEBI" id="CHEBI:59789"/>
    </ligand>
</feature>
<dbReference type="InterPro" id="IPR020596">
    <property type="entry name" value="rRNA_Ade_Mease_Trfase_CS"/>
</dbReference>
<organism evidence="10 11">
    <name type="scientific">Candidatus Phytoplasma pruni</name>
    <dbReference type="NCBI Taxonomy" id="479893"/>
    <lineage>
        <taxon>Bacteria</taxon>
        <taxon>Bacillati</taxon>
        <taxon>Mycoplasmatota</taxon>
        <taxon>Mollicutes</taxon>
        <taxon>Acholeplasmatales</taxon>
        <taxon>Acholeplasmataceae</taxon>
        <taxon>Candidatus Phytoplasma</taxon>
        <taxon>16SrIII (X-disease group)</taxon>
    </lineage>
</organism>
<evidence type="ECO:0000256" key="6">
    <source>
        <dbReference type="ARBA" id="ARBA00022884"/>
    </source>
</evidence>
<feature type="binding site" evidence="7 8">
    <location>
        <position position="84"/>
    </location>
    <ligand>
        <name>S-adenosyl-L-methionine</name>
        <dbReference type="ChEBI" id="CHEBI:59789"/>
    </ligand>
</feature>
<feature type="binding site" evidence="7 8">
    <location>
        <position position="40"/>
    </location>
    <ligand>
        <name>S-adenosyl-L-methionine</name>
        <dbReference type="ChEBI" id="CHEBI:59789"/>
    </ligand>
</feature>
<dbReference type="PROSITE" id="PS01131">
    <property type="entry name" value="RRNA_A_DIMETH"/>
    <property type="match status" value="1"/>
</dbReference>
<evidence type="ECO:0000256" key="7">
    <source>
        <dbReference type="HAMAP-Rule" id="MF_00607"/>
    </source>
</evidence>
<evidence type="ECO:0000259" key="9">
    <source>
        <dbReference type="SMART" id="SM00650"/>
    </source>
</evidence>
<dbReference type="EMBL" id="LHCF01000010">
    <property type="protein sequence ID" value="KOR75384.1"/>
    <property type="molecule type" value="Genomic_DNA"/>
</dbReference>
<comment type="function">
    <text evidence="7">Specifically dimethylates two adjacent adenosines (A1518 and A1519) in the loop of a conserved hairpin near the 3'-end of 16S rRNA in the 30S particle. May play a critical role in biogenesis of 30S subunits.</text>
</comment>
<dbReference type="InterPro" id="IPR029063">
    <property type="entry name" value="SAM-dependent_MTases_sf"/>
</dbReference>
<dbReference type="InterPro" id="IPR011530">
    <property type="entry name" value="rRNA_adenine_dimethylase"/>
</dbReference>
<evidence type="ECO:0000256" key="3">
    <source>
        <dbReference type="ARBA" id="ARBA00022603"/>
    </source>
</evidence>
<comment type="similarity">
    <text evidence="7">Belongs to the class I-like SAM-binding methyltransferase superfamily. rRNA adenine N(6)-methyltransferase family. RsmA subfamily.</text>
</comment>
<dbReference type="Gene3D" id="1.10.8.100">
    <property type="entry name" value="Ribosomal RNA adenine dimethylase-like, domain 2"/>
    <property type="match status" value="1"/>
</dbReference>
<feature type="binding site" evidence="7 8">
    <location>
        <position position="16"/>
    </location>
    <ligand>
        <name>S-adenosyl-L-methionine</name>
        <dbReference type="ChEBI" id="CHEBI:59789"/>
    </ligand>
</feature>
<feature type="binding site" evidence="7 8">
    <location>
        <position position="61"/>
    </location>
    <ligand>
        <name>S-adenosyl-L-methionine</name>
        <dbReference type="ChEBI" id="CHEBI:59789"/>
    </ligand>
</feature>
<keyword evidence="1 7" id="KW-0963">Cytoplasm</keyword>
<keyword evidence="4 7" id="KW-0808">Transferase</keyword>
<dbReference type="InterPro" id="IPR020598">
    <property type="entry name" value="rRNA_Ade_methylase_Trfase_N"/>
</dbReference>
<evidence type="ECO:0000256" key="2">
    <source>
        <dbReference type="ARBA" id="ARBA00022552"/>
    </source>
</evidence>
<dbReference type="AlphaFoldDB" id="A0A0M1N0B5"/>
<comment type="caution">
    <text evidence="10">The sequence shown here is derived from an EMBL/GenBank/DDBJ whole genome shotgun (WGS) entry which is preliminary data.</text>
</comment>
<comment type="subcellular location">
    <subcellularLocation>
        <location evidence="7">Cytoplasm</location>
    </subcellularLocation>
</comment>
<feature type="binding site" evidence="7 8">
    <location>
        <position position="14"/>
    </location>
    <ligand>
        <name>S-adenosyl-L-methionine</name>
        <dbReference type="ChEBI" id="CHEBI:59789"/>
    </ligand>
</feature>
<dbReference type="SMART" id="SM00650">
    <property type="entry name" value="rADc"/>
    <property type="match status" value="1"/>
</dbReference>
<dbReference type="Gene3D" id="3.40.50.150">
    <property type="entry name" value="Vaccinia Virus protein VP39"/>
    <property type="match status" value="1"/>
</dbReference>
<dbReference type="PROSITE" id="PS51689">
    <property type="entry name" value="SAM_RNA_A_N6_MT"/>
    <property type="match status" value="1"/>
</dbReference>
<dbReference type="PANTHER" id="PTHR11727">
    <property type="entry name" value="DIMETHYLADENOSINE TRANSFERASE"/>
    <property type="match status" value="1"/>
</dbReference>
<dbReference type="GO" id="GO:0003723">
    <property type="term" value="F:RNA binding"/>
    <property type="evidence" value="ECO:0007669"/>
    <property type="project" value="UniProtKB-UniRule"/>
</dbReference>
<dbReference type="Pfam" id="PF00398">
    <property type="entry name" value="RrnaAD"/>
    <property type="match status" value="1"/>
</dbReference>
<evidence type="ECO:0000313" key="10">
    <source>
        <dbReference type="EMBL" id="KOR75384.1"/>
    </source>
</evidence>
<evidence type="ECO:0000256" key="5">
    <source>
        <dbReference type="ARBA" id="ARBA00022691"/>
    </source>
</evidence>
<evidence type="ECO:0000256" key="1">
    <source>
        <dbReference type="ARBA" id="ARBA00022490"/>
    </source>
</evidence>
<accession>A0A0M1N0B5</accession>
<dbReference type="NCBIfam" id="TIGR00755">
    <property type="entry name" value="ksgA"/>
    <property type="match status" value="1"/>
</dbReference>
<feature type="domain" description="Ribosomal RNA adenine methylase transferase N-terminal" evidence="9">
    <location>
        <begin position="21"/>
        <end position="192"/>
    </location>
</feature>
<name>A0A0M1N0B5_9MOLU</name>
<dbReference type="Proteomes" id="UP000037386">
    <property type="component" value="Unassembled WGS sequence"/>
</dbReference>
<dbReference type="HAMAP" id="MF_00607">
    <property type="entry name" value="16SrRNA_methyltr_A"/>
    <property type="match status" value="1"/>
</dbReference>
<dbReference type="PATRIC" id="fig|479893.3.peg.447"/>
<dbReference type="GO" id="GO:0005829">
    <property type="term" value="C:cytosol"/>
    <property type="evidence" value="ECO:0007669"/>
    <property type="project" value="TreeGrafter"/>
</dbReference>
<gene>
    <name evidence="7 10" type="primary">ksgA</name>
    <name evidence="7" type="synonym">rsmA</name>
    <name evidence="10" type="ORF">CPX_001644</name>
</gene>
<proteinExistence type="inferred from homology"/>
<dbReference type="InterPro" id="IPR001737">
    <property type="entry name" value="KsgA/Erm"/>
</dbReference>
<evidence type="ECO:0000313" key="11">
    <source>
        <dbReference type="Proteomes" id="UP000037386"/>
    </source>
</evidence>
<dbReference type="GO" id="GO:0052908">
    <property type="term" value="F:16S rRNA (adenine(1518)-N(6)/adenine(1519)-N(6))-dimethyltransferase activity"/>
    <property type="evidence" value="ECO:0007669"/>
    <property type="project" value="UniProtKB-EC"/>
</dbReference>
<keyword evidence="6 7" id="KW-0694">RNA-binding</keyword>
<dbReference type="InterPro" id="IPR023165">
    <property type="entry name" value="rRNA_Ade_diMease-like_C"/>
</dbReference>
<keyword evidence="5 7" id="KW-0949">S-adenosyl-L-methionine</keyword>
<reference evidence="11" key="1">
    <citation type="submission" date="2015-05" db="EMBL/GenBank/DDBJ databases">
        <title>Draft genome sequence of 'Candidatus Phytoplasma Pruni' strain CX, a plant pathogenic bacterium.</title>
        <authorList>
            <person name="Lee I.-M."/>
            <person name="Bottner-Parker K.D."/>
            <person name="Shao J."/>
            <person name="Gundersen-Rindal D.E."/>
            <person name="Zhao Y."/>
            <person name="Davis R.E."/>
        </authorList>
    </citation>
    <scope>NUCLEOTIDE SEQUENCE [LARGE SCALE GENOMIC DNA]</scope>
    <source>
        <strain evidence="11">CX</strain>
    </source>
</reference>
<evidence type="ECO:0000256" key="8">
    <source>
        <dbReference type="PROSITE-ProRule" id="PRU01026"/>
    </source>
</evidence>
<dbReference type="RefSeq" id="WP_017191511.1">
    <property type="nucleotide sequence ID" value="NZ_LHCF01000010.1"/>
</dbReference>